<name>A0A0A9BTF5_ARUDO</name>
<accession>A0A0A9BTF5</accession>
<dbReference type="AlphaFoldDB" id="A0A0A9BTF5"/>
<protein>
    <submittedName>
        <fullName evidence="1">Uncharacterized protein</fullName>
    </submittedName>
</protein>
<evidence type="ECO:0000313" key="1">
    <source>
        <dbReference type="EMBL" id="JAD64460.1"/>
    </source>
</evidence>
<organism evidence="1">
    <name type="scientific">Arundo donax</name>
    <name type="common">Giant reed</name>
    <name type="synonym">Donax arundinaceus</name>
    <dbReference type="NCBI Taxonomy" id="35708"/>
    <lineage>
        <taxon>Eukaryota</taxon>
        <taxon>Viridiplantae</taxon>
        <taxon>Streptophyta</taxon>
        <taxon>Embryophyta</taxon>
        <taxon>Tracheophyta</taxon>
        <taxon>Spermatophyta</taxon>
        <taxon>Magnoliopsida</taxon>
        <taxon>Liliopsida</taxon>
        <taxon>Poales</taxon>
        <taxon>Poaceae</taxon>
        <taxon>PACMAD clade</taxon>
        <taxon>Arundinoideae</taxon>
        <taxon>Arundineae</taxon>
        <taxon>Arundo</taxon>
    </lineage>
</organism>
<reference evidence="1" key="1">
    <citation type="submission" date="2014-09" db="EMBL/GenBank/DDBJ databases">
        <authorList>
            <person name="Magalhaes I.L.F."/>
            <person name="Oliveira U."/>
            <person name="Santos F.R."/>
            <person name="Vidigal T.H.D.A."/>
            <person name="Brescovit A.D."/>
            <person name="Santos A.J."/>
        </authorList>
    </citation>
    <scope>NUCLEOTIDE SEQUENCE</scope>
    <source>
        <tissue evidence="1">Shoot tissue taken approximately 20 cm above the soil surface</tissue>
    </source>
</reference>
<sequence length="44" mass="4793">MPLSISCYYRGVICALGPSCSYSESRVASLGICLHSLGIRFFFS</sequence>
<dbReference type="EMBL" id="GBRH01233435">
    <property type="protein sequence ID" value="JAD64460.1"/>
    <property type="molecule type" value="Transcribed_RNA"/>
</dbReference>
<reference evidence="1" key="2">
    <citation type="journal article" date="2015" name="Data Brief">
        <title>Shoot transcriptome of the giant reed, Arundo donax.</title>
        <authorList>
            <person name="Barrero R.A."/>
            <person name="Guerrero F.D."/>
            <person name="Moolhuijzen P."/>
            <person name="Goolsby J.A."/>
            <person name="Tidwell J."/>
            <person name="Bellgard S.E."/>
            <person name="Bellgard M.I."/>
        </authorList>
    </citation>
    <scope>NUCLEOTIDE SEQUENCE</scope>
    <source>
        <tissue evidence="1">Shoot tissue taken approximately 20 cm above the soil surface</tissue>
    </source>
</reference>
<proteinExistence type="predicted"/>